<feature type="transmembrane region" description="Helical" evidence="1">
    <location>
        <begin position="12"/>
        <end position="31"/>
    </location>
</feature>
<name>A0A2P2QWC1_RHIMU</name>
<organism evidence="2">
    <name type="scientific">Rhizophora mucronata</name>
    <name type="common">Asiatic mangrove</name>
    <dbReference type="NCBI Taxonomy" id="61149"/>
    <lineage>
        <taxon>Eukaryota</taxon>
        <taxon>Viridiplantae</taxon>
        <taxon>Streptophyta</taxon>
        <taxon>Embryophyta</taxon>
        <taxon>Tracheophyta</taxon>
        <taxon>Spermatophyta</taxon>
        <taxon>Magnoliopsida</taxon>
        <taxon>eudicotyledons</taxon>
        <taxon>Gunneridae</taxon>
        <taxon>Pentapetalae</taxon>
        <taxon>rosids</taxon>
        <taxon>fabids</taxon>
        <taxon>Malpighiales</taxon>
        <taxon>Rhizophoraceae</taxon>
        <taxon>Rhizophora</taxon>
    </lineage>
</organism>
<accession>A0A2P2QWC1</accession>
<keyword evidence="1" id="KW-1133">Transmembrane helix</keyword>
<sequence>MYLGFDASKSLATLIQLQLWIWLYEFTLFCLNL</sequence>
<keyword evidence="1" id="KW-0472">Membrane</keyword>
<protein>
    <submittedName>
        <fullName evidence="2">Uncharacterized protein</fullName>
    </submittedName>
</protein>
<proteinExistence type="predicted"/>
<evidence type="ECO:0000313" key="2">
    <source>
        <dbReference type="EMBL" id="MBX71320.1"/>
    </source>
</evidence>
<evidence type="ECO:0000256" key="1">
    <source>
        <dbReference type="SAM" id="Phobius"/>
    </source>
</evidence>
<keyword evidence="1" id="KW-0812">Transmembrane</keyword>
<dbReference type="EMBL" id="GGEC01090836">
    <property type="protein sequence ID" value="MBX71320.1"/>
    <property type="molecule type" value="Transcribed_RNA"/>
</dbReference>
<dbReference type="AlphaFoldDB" id="A0A2P2QWC1"/>
<reference evidence="2" key="1">
    <citation type="submission" date="2018-02" db="EMBL/GenBank/DDBJ databases">
        <title>Rhizophora mucronata_Transcriptome.</title>
        <authorList>
            <person name="Meera S.P."/>
            <person name="Sreeshan A."/>
            <person name="Augustine A."/>
        </authorList>
    </citation>
    <scope>NUCLEOTIDE SEQUENCE</scope>
    <source>
        <tissue evidence="2">Leaf</tissue>
    </source>
</reference>